<evidence type="ECO:0000313" key="2">
    <source>
        <dbReference type="Proteomes" id="UP000078428"/>
    </source>
</evidence>
<protein>
    <submittedName>
        <fullName evidence="1">Uncharacterized protein</fullName>
    </submittedName>
</protein>
<organism evidence="1 2">
    <name type="scientific">Paramagnetospirillum marisnigri</name>
    <dbReference type="NCBI Taxonomy" id="1285242"/>
    <lineage>
        <taxon>Bacteria</taxon>
        <taxon>Pseudomonadati</taxon>
        <taxon>Pseudomonadota</taxon>
        <taxon>Alphaproteobacteria</taxon>
        <taxon>Rhodospirillales</taxon>
        <taxon>Magnetospirillaceae</taxon>
        <taxon>Paramagnetospirillum</taxon>
    </lineage>
</organism>
<dbReference type="Proteomes" id="UP000078428">
    <property type="component" value="Unassembled WGS sequence"/>
</dbReference>
<dbReference type="RefSeq" id="WP_068495131.1">
    <property type="nucleotide sequence ID" value="NZ_LWQT01000091.1"/>
</dbReference>
<reference evidence="1 2" key="1">
    <citation type="submission" date="2016-04" db="EMBL/GenBank/DDBJ databases">
        <title>Draft genome sequence of freshwater magnetotactic bacteria Magnetospirillum marisnigri SP-1 and Magnetospirillum moscoviense BB-1.</title>
        <authorList>
            <person name="Koziaeva V."/>
            <person name="Dziuba M.V."/>
            <person name="Ivanov T.M."/>
            <person name="Kuznetsov B."/>
            <person name="Grouzdev D.S."/>
        </authorList>
    </citation>
    <scope>NUCLEOTIDE SEQUENCE [LARGE SCALE GENOMIC DNA]</scope>
    <source>
        <strain evidence="1 2">SP-1</strain>
    </source>
</reference>
<accession>A0A178ME49</accession>
<dbReference type="STRING" id="1285242.A6A04_20650"/>
<name>A0A178ME49_9PROT</name>
<dbReference type="AlphaFoldDB" id="A0A178ME49"/>
<dbReference type="OrthoDB" id="7348848at2"/>
<keyword evidence="2" id="KW-1185">Reference proteome</keyword>
<comment type="caution">
    <text evidence="1">The sequence shown here is derived from an EMBL/GenBank/DDBJ whole genome shotgun (WGS) entry which is preliminary data.</text>
</comment>
<gene>
    <name evidence="1" type="ORF">A6A04_20650</name>
</gene>
<proteinExistence type="predicted"/>
<dbReference type="EMBL" id="LWQT01000091">
    <property type="protein sequence ID" value="OAN46308.1"/>
    <property type="molecule type" value="Genomic_DNA"/>
</dbReference>
<sequence>MNSLNKSPITVSTITTAQELLNLNATDMSWLLGASSAKWGSIRRHMRLQPDRLADPCHALILRWMFFHPKASPTLHAPAAGELLEQLRASVGPITAKHFALSLGRDASAGHRWLQGAPIGPAGRQALSLIHAQSQERLAENWGKWQANARKEAALRNIDFNKALGWTAARNRQVEDPE</sequence>
<evidence type="ECO:0000313" key="1">
    <source>
        <dbReference type="EMBL" id="OAN46308.1"/>
    </source>
</evidence>